<evidence type="ECO:0000256" key="4">
    <source>
        <dbReference type="ARBA" id="ARBA00022605"/>
    </source>
</evidence>
<feature type="binding site" evidence="8">
    <location>
        <begin position="223"/>
        <end position="224"/>
    </location>
    <ligand>
        <name>substrate</name>
    </ligand>
</feature>
<proteinExistence type="inferred from homology"/>
<feature type="binding site" evidence="8">
    <location>
        <position position="71"/>
    </location>
    <ligand>
        <name>substrate</name>
    </ligand>
</feature>
<dbReference type="UniPathway" id="UPA00034">
    <property type="reaction ID" value="UER00025"/>
</dbReference>
<dbReference type="InterPro" id="IPR018510">
    <property type="entry name" value="DAP_epimerase_AS"/>
</dbReference>
<comment type="caution">
    <text evidence="10">The sequence shown here is derived from an EMBL/GenBank/DDBJ whole genome shotgun (WGS) entry which is preliminary data.</text>
</comment>
<reference evidence="10 11" key="1">
    <citation type="journal article" date="2015" name="Genome Announc.">
        <title>Expanding the biotechnology potential of lactobacilli through comparative genomics of 213 strains and associated genera.</title>
        <authorList>
            <person name="Sun Z."/>
            <person name="Harris H.M."/>
            <person name="McCann A."/>
            <person name="Guo C."/>
            <person name="Argimon S."/>
            <person name="Zhang W."/>
            <person name="Yang X."/>
            <person name="Jeffery I.B."/>
            <person name="Cooney J.C."/>
            <person name="Kagawa T.F."/>
            <person name="Liu W."/>
            <person name="Song Y."/>
            <person name="Salvetti E."/>
            <person name="Wrobel A."/>
            <person name="Rasinkangas P."/>
            <person name="Parkhill J."/>
            <person name="Rea M.C."/>
            <person name="O'Sullivan O."/>
            <person name="Ritari J."/>
            <person name="Douillard F.P."/>
            <person name="Paul Ross R."/>
            <person name="Yang R."/>
            <person name="Briner A.E."/>
            <person name="Felis G.E."/>
            <person name="de Vos W.M."/>
            <person name="Barrangou R."/>
            <person name="Klaenhammer T.R."/>
            <person name="Caufield P.W."/>
            <person name="Cui Y."/>
            <person name="Zhang H."/>
            <person name="O'Toole P.W."/>
        </authorList>
    </citation>
    <scope>NUCLEOTIDE SEQUENCE [LARGE SCALE GENOMIC DNA]</scope>
    <source>
        <strain evidence="10 11">DSM 19906</strain>
    </source>
</reference>
<dbReference type="NCBIfam" id="TIGR00652">
    <property type="entry name" value="DapF"/>
    <property type="match status" value="1"/>
</dbReference>
<dbReference type="HAMAP" id="MF_00197">
    <property type="entry name" value="DAP_epimerase"/>
    <property type="match status" value="1"/>
</dbReference>
<protein>
    <recommendedName>
        <fullName evidence="3 8">Diaminopimelate epimerase</fullName>
        <shortName evidence="8">DAP epimerase</shortName>
        <ecNumber evidence="3 8">5.1.1.7</ecNumber>
    </recommendedName>
    <alternativeName>
        <fullName evidence="8">PLP-independent amino acid racemase</fullName>
    </alternativeName>
</protein>
<keyword evidence="4 8" id="KW-0028">Amino-acid biosynthesis</keyword>
<evidence type="ECO:0000313" key="10">
    <source>
        <dbReference type="EMBL" id="KRL20530.1"/>
    </source>
</evidence>
<keyword evidence="8" id="KW-0963">Cytoplasm</keyword>
<sequence>MVQLLKVHGSQNQFFILDQTQLKNKLSDQERIALAKHITDKDAGLLHGADGLLVIDDSDHDGTLGSMEVINTDGSIASMCGNGLRTVSRYLAEKYGKDEFKVQTQDSDLAVHKEADLANGVPTFSVEISPVSFNKESLPFDNLGADQIINQPIPEFGVGVRFTAIAVPNPHLIGFGNFKTMKPDGLKVLGSMLNNKNKFFPDGVNVSFAEIQGPNTLFVQTFERGVGLTNACGTGMSAASLAFCINRPELAKFDELITVYNPGGMVKTRVHDDNDQYTIDLIGNATFTHKVEISEDALHSNDLDDATVTETGEQAAYETFVGGLDNGRF</sequence>
<evidence type="ECO:0000256" key="7">
    <source>
        <dbReference type="ARBA" id="ARBA00051712"/>
    </source>
</evidence>
<evidence type="ECO:0000256" key="8">
    <source>
        <dbReference type="HAMAP-Rule" id="MF_00197"/>
    </source>
</evidence>
<dbReference type="PANTHER" id="PTHR31689:SF0">
    <property type="entry name" value="DIAMINOPIMELATE EPIMERASE"/>
    <property type="match status" value="1"/>
</dbReference>
<evidence type="ECO:0000313" key="11">
    <source>
        <dbReference type="Proteomes" id="UP000051439"/>
    </source>
</evidence>
<dbReference type="Proteomes" id="UP000051439">
    <property type="component" value="Unassembled WGS sequence"/>
</dbReference>
<dbReference type="Pfam" id="PF01678">
    <property type="entry name" value="DAP_epimerase"/>
    <property type="match status" value="2"/>
</dbReference>
<comment type="pathway">
    <text evidence="1 8">Amino-acid biosynthesis; L-lysine biosynthesis via DAP pathway; DL-2,6-diaminopimelate from LL-2,6-diaminopimelate: step 1/1.</text>
</comment>
<dbReference type="GO" id="GO:0008837">
    <property type="term" value="F:diaminopimelate epimerase activity"/>
    <property type="evidence" value="ECO:0007669"/>
    <property type="project" value="UniProtKB-UniRule"/>
</dbReference>
<evidence type="ECO:0000256" key="1">
    <source>
        <dbReference type="ARBA" id="ARBA00005196"/>
    </source>
</evidence>
<dbReference type="SUPFAM" id="SSF54506">
    <property type="entry name" value="Diaminopimelate epimerase-like"/>
    <property type="match status" value="2"/>
</dbReference>
<accession>A0A0R1NSB9</accession>
<comment type="subcellular location">
    <subcellularLocation>
        <location evidence="8">Cytoplasm</location>
    </subcellularLocation>
</comment>
<dbReference type="Gene3D" id="3.10.310.10">
    <property type="entry name" value="Diaminopimelate Epimerase, Chain A, domain 1"/>
    <property type="match status" value="2"/>
</dbReference>
<dbReference type="GO" id="GO:0005829">
    <property type="term" value="C:cytosol"/>
    <property type="evidence" value="ECO:0007669"/>
    <property type="project" value="TreeGrafter"/>
</dbReference>
<comment type="caution">
    <text evidence="8">Lacks conserved residue(s) required for the propagation of feature annotation.</text>
</comment>
<evidence type="ECO:0000256" key="3">
    <source>
        <dbReference type="ARBA" id="ARBA00013080"/>
    </source>
</evidence>
<dbReference type="GO" id="GO:0009089">
    <property type="term" value="P:lysine biosynthetic process via diaminopimelate"/>
    <property type="evidence" value="ECO:0007669"/>
    <property type="project" value="UniProtKB-UniRule"/>
</dbReference>
<dbReference type="AlphaFoldDB" id="A0A0R1NSB9"/>
<dbReference type="PATRIC" id="fig|1423766.4.peg.1439"/>
<comment type="similarity">
    <text evidence="2 8">Belongs to the diaminopimelate epimerase family.</text>
</comment>
<evidence type="ECO:0000256" key="9">
    <source>
        <dbReference type="PROSITE-ProRule" id="PRU10125"/>
    </source>
</evidence>
<keyword evidence="11" id="KW-1185">Reference proteome</keyword>
<keyword evidence="6 8" id="KW-0413">Isomerase</keyword>
<dbReference type="EMBL" id="AZEB01000024">
    <property type="protein sequence ID" value="KRL20530.1"/>
    <property type="molecule type" value="Genomic_DNA"/>
</dbReference>
<evidence type="ECO:0000256" key="6">
    <source>
        <dbReference type="ARBA" id="ARBA00023235"/>
    </source>
</evidence>
<evidence type="ECO:0000256" key="5">
    <source>
        <dbReference type="ARBA" id="ARBA00023154"/>
    </source>
</evidence>
<feature type="binding site" evidence="8">
    <location>
        <begin position="233"/>
        <end position="234"/>
    </location>
    <ligand>
        <name>substrate</name>
    </ligand>
</feature>
<feature type="binding site" evidence="8">
    <location>
        <position position="12"/>
    </location>
    <ligand>
        <name>substrate</name>
    </ligand>
</feature>
<feature type="binding site" evidence="8">
    <location>
        <position position="169"/>
    </location>
    <ligand>
        <name>substrate</name>
    </ligand>
</feature>
<evidence type="ECO:0000256" key="2">
    <source>
        <dbReference type="ARBA" id="ARBA00010219"/>
    </source>
</evidence>
<feature type="site" description="Could be important to modulate the pK values of the two catalytic cysteine residues" evidence="8">
    <location>
        <position position="223"/>
    </location>
</feature>
<feature type="active site" description="Proton acceptor" evidence="8">
    <location>
        <position position="232"/>
    </location>
</feature>
<feature type="site" description="Could be important to modulate the pK values of the two catalytic cysteine residues" evidence="8">
    <location>
        <position position="171"/>
    </location>
</feature>
<dbReference type="RefSeq" id="WP_008858225.1">
    <property type="nucleotide sequence ID" value="NZ_AZEB01000024.1"/>
</dbReference>
<feature type="active site" description="Proton donor" evidence="8">
    <location>
        <position position="80"/>
    </location>
</feature>
<comment type="function">
    <text evidence="8">Catalyzes the stereoinversion of LL-2,6-diaminopimelate (L,L-DAP) to meso-diaminopimelate (meso-DAP), a precursor of L-lysine and an essential component of the bacterial peptidoglycan.</text>
</comment>
<name>A0A0R1NSB9_9LACO</name>
<gene>
    <name evidence="8" type="primary">dapF</name>
    <name evidence="10" type="ORF">FC98_GL001393</name>
</gene>
<dbReference type="PANTHER" id="PTHR31689">
    <property type="entry name" value="DIAMINOPIMELATE EPIMERASE, CHLOROPLASTIC"/>
    <property type="match status" value="1"/>
</dbReference>
<comment type="catalytic activity">
    <reaction evidence="7 8">
        <text>(2S,6S)-2,6-diaminopimelate = meso-2,6-diaminopimelate</text>
        <dbReference type="Rhea" id="RHEA:15393"/>
        <dbReference type="ChEBI" id="CHEBI:57609"/>
        <dbReference type="ChEBI" id="CHEBI:57791"/>
        <dbReference type="EC" id="5.1.1.7"/>
    </reaction>
</comment>
<dbReference type="InterPro" id="IPR001653">
    <property type="entry name" value="DAP_epimerase_DapF"/>
</dbReference>
<keyword evidence="5 8" id="KW-0457">Lysine biosynthesis</keyword>
<dbReference type="PROSITE" id="PS01326">
    <property type="entry name" value="DAP_EPIMERASE"/>
    <property type="match status" value="1"/>
</dbReference>
<comment type="subunit">
    <text evidence="8">Homodimer.</text>
</comment>
<feature type="binding site" evidence="8">
    <location>
        <position position="205"/>
    </location>
    <ligand>
        <name>substrate</name>
    </ligand>
</feature>
<dbReference type="EC" id="5.1.1.7" evidence="3 8"/>
<feature type="active site" evidence="9">
    <location>
        <position position="80"/>
    </location>
</feature>
<organism evidence="10 11">
    <name type="scientific">Lentilactobacillus kisonensis DSM 19906 = JCM 15041</name>
    <dbReference type="NCBI Taxonomy" id="1423766"/>
    <lineage>
        <taxon>Bacteria</taxon>
        <taxon>Bacillati</taxon>
        <taxon>Bacillota</taxon>
        <taxon>Bacilli</taxon>
        <taxon>Lactobacillales</taxon>
        <taxon>Lactobacillaceae</taxon>
        <taxon>Lentilactobacillus</taxon>
    </lineage>
</organism>
<feature type="binding site" evidence="8">
    <location>
        <begin position="81"/>
        <end position="82"/>
    </location>
    <ligand>
        <name>substrate</name>
    </ligand>
</feature>